<organism evidence="1 2">
    <name type="scientific">Ephemerocybe angulata</name>
    <dbReference type="NCBI Taxonomy" id="980116"/>
    <lineage>
        <taxon>Eukaryota</taxon>
        <taxon>Fungi</taxon>
        <taxon>Dikarya</taxon>
        <taxon>Basidiomycota</taxon>
        <taxon>Agaricomycotina</taxon>
        <taxon>Agaricomycetes</taxon>
        <taxon>Agaricomycetidae</taxon>
        <taxon>Agaricales</taxon>
        <taxon>Agaricineae</taxon>
        <taxon>Psathyrellaceae</taxon>
        <taxon>Ephemerocybe</taxon>
    </lineage>
</organism>
<accession>A0A8H6H8F5</accession>
<sequence>MEPERKSSGCSSAERLLRSVVSEVQVSPSTGLSAVTRSEEASWAQPDSSSKIVLLAPKDPMARYWTLLMEDYEALWGDYANSRAELEQRVRRLEDLTHFMAKVEEHCLCEGRADIEEDMANIIANVHPVGRCRSLSSFVVVIHSHLHSGFIPSSLPTVFIPNVFIPNRFQIPSPELRMLCPLLSTFPKTFW</sequence>
<comment type="caution">
    <text evidence="1">The sequence shown here is derived from an EMBL/GenBank/DDBJ whole genome shotgun (WGS) entry which is preliminary data.</text>
</comment>
<name>A0A8H6H8F5_9AGAR</name>
<keyword evidence="2" id="KW-1185">Reference proteome</keyword>
<dbReference type="AlphaFoldDB" id="A0A8H6H8F5"/>
<protein>
    <submittedName>
        <fullName evidence="1">Uncharacterized protein</fullName>
    </submittedName>
</protein>
<gene>
    <name evidence="1" type="ORF">DFP72DRAFT_862938</name>
</gene>
<reference evidence="1 2" key="1">
    <citation type="submission" date="2020-07" db="EMBL/GenBank/DDBJ databases">
        <title>Comparative genomics of pyrophilous fungi reveals a link between fire events and developmental genes.</title>
        <authorList>
            <consortium name="DOE Joint Genome Institute"/>
            <person name="Steindorff A.S."/>
            <person name="Carver A."/>
            <person name="Calhoun S."/>
            <person name="Stillman K."/>
            <person name="Liu H."/>
            <person name="Lipzen A."/>
            <person name="Pangilinan J."/>
            <person name="Labutti K."/>
            <person name="Bruns T.D."/>
            <person name="Grigoriev I.V."/>
        </authorList>
    </citation>
    <scope>NUCLEOTIDE SEQUENCE [LARGE SCALE GENOMIC DNA]</scope>
    <source>
        <strain evidence="1 2">CBS 144469</strain>
    </source>
</reference>
<dbReference type="EMBL" id="JACGCI010000280">
    <property type="protein sequence ID" value="KAF6741166.1"/>
    <property type="molecule type" value="Genomic_DNA"/>
</dbReference>
<evidence type="ECO:0000313" key="1">
    <source>
        <dbReference type="EMBL" id="KAF6741166.1"/>
    </source>
</evidence>
<dbReference type="Proteomes" id="UP000521943">
    <property type="component" value="Unassembled WGS sequence"/>
</dbReference>
<proteinExistence type="predicted"/>
<evidence type="ECO:0000313" key="2">
    <source>
        <dbReference type="Proteomes" id="UP000521943"/>
    </source>
</evidence>